<dbReference type="HOGENOM" id="CLU_036902_6_0_9"/>
<dbReference type="AlphaFoldDB" id="C5RB58"/>
<dbReference type="Pfam" id="PF01548">
    <property type="entry name" value="DEDD_Tnp_IS110"/>
    <property type="match status" value="1"/>
</dbReference>
<evidence type="ECO:0000313" key="3">
    <source>
        <dbReference type="Proteomes" id="UP000004528"/>
    </source>
</evidence>
<dbReference type="STRING" id="585506.HMPREF0877_1203"/>
<dbReference type="OrthoDB" id="9790935at2"/>
<dbReference type="GO" id="GO:0006313">
    <property type="term" value="P:DNA transposition"/>
    <property type="evidence" value="ECO:0007669"/>
    <property type="project" value="InterPro"/>
</dbReference>
<sequence>MINVALDVSKGLSHYAIVQNDEIIDEGVIHHNKINFKQFYNTLCSLNEKPNVIFEATGVYSKSLERFFTDYNIPYKVVNPLALHLKLQTLRQNKTDVSDARALASIADDPAFAVHVKVENIYEQLKTLSNNYLQVIEDIKVVSNQIRRGLELSFPEMNTLFNPITSTLALTFIKLFPHPDALMGMTRTRLKNLILKSTNKKISQKTEVPQKS</sequence>
<dbReference type="InterPro" id="IPR047650">
    <property type="entry name" value="Transpos_IS110"/>
</dbReference>
<dbReference type="PANTHER" id="PTHR33055:SF17">
    <property type="entry name" value="THIRD ORF IN TRANSPOSON ISC1491"/>
    <property type="match status" value="1"/>
</dbReference>
<dbReference type="RefSeq" id="WP_002828817.1">
    <property type="nucleotide sequence ID" value="NZ_GG697132.1"/>
</dbReference>
<comment type="caution">
    <text evidence="2">The sequence shown here is derived from an EMBL/GenBank/DDBJ whole genome shotgun (WGS) entry which is preliminary data.</text>
</comment>
<dbReference type="InterPro" id="IPR002525">
    <property type="entry name" value="Transp_IS110-like_N"/>
</dbReference>
<evidence type="ECO:0000313" key="2">
    <source>
        <dbReference type="EMBL" id="EER74727.1"/>
    </source>
</evidence>
<feature type="domain" description="Transposase IS110-like N-terminal" evidence="1">
    <location>
        <begin position="4"/>
        <end position="155"/>
    </location>
</feature>
<organism evidence="2 3">
    <name type="scientific">Weissella paramesenteroides ATCC 33313</name>
    <dbReference type="NCBI Taxonomy" id="585506"/>
    <lineage>
        <taxon>Bacteria</taxon>
        <taxon>Bacillati</taxon>
        <taxon>Bacillota</taxon>
        <taxon>Bacilli</taxon>
        <taxon>Lactobacillales</taxon>
        <taxon>Lactobacillaceae</taxon>
        <taxon>Weissella</taxon>
    </lineage>
</organism>
<evidence type="ECO:0000259" key="1">
    <source>
        <dbReference type="Pfam" id="PF01548"/>
    </source>
</evidence>
<dbReference type="PANTHER" id="PTHR33055">
    <property type="entry name" value="TRANSPOSASE FOR INSERTION SEQUENCE ELEMENT IS1111A"/>
    <property type="match status" value="1"/>
</dbReference>
<dbReference type="GO" id="GO:0004803">
    <property type="term" value="F:transposase activity"/>
    <property type="evidence" value="ECO:0007669"/>
    <property type="project" value="InterPro"/>
</dbReference>
<proteinExistence type="predicted"/>
<dbReference type="Proteomes" id="UP000004528">
    <property type="component" value="Unassembled WGS sequence"/>
</dbReference>
<dbReference type="EMBL" id="ACKU01000014">
    <property type="protein sequence ID" value="EER74727.1"/>
    <property type="molecule type" value="Genomic_DNA"/>
</dbReference>
<gene>
    <name evidence="2" type="ORF">HMPREF0877_1203</name>
</gene>
<dbReference type="GO" id="GO:0003677">
    <property type="term" value="F:DNA binding"/>
    <property type="evidence" value="ECO:0007669"/>
    <property type="project" value="InterPro"/>
</dbReference>
<accession>C5RB58</accession>
<reference evidence="2 3" key="1">
    <citation type="submission" date="2009-04" db="EMBL/GenBank/DDBJ databases">
        <authorList>
            <person name="Qin X."/>
            <person name="Bachman B."/>
            <person name="Battles P."/>
            <person name="Bell A."/>
            <person name="Bess C."/>
            <person name="Bickham C."/>
            <person name="Chaboub L."/>
            <person name="Chen D."/>
            <person name="Coyle M."/>
            <person name="Deiros D.R."/>
            <person name="Dinh H."/>
            <person name="Forbes L."/>
            <person name="Fowler G."/>
            <person name="Francisco L."/>
            <person name="Fu Q."/>
            <person name="Gubbala S."/>
            <person name="Hale W."/>
            <person name="Han Y."/>
            <person name="Hemphill L."/>
            <person name="Highlander S.K."/>
            <person name="Hirani K."/>
            <person name="Hogues M."/>
            <person name="Jackson L."/>
            <person name="Jakkamsetti A."/>
            <person name="Javaid M."/>
            <person name="Jiang H."/>
            <person name="Korchina V."/>
            <person name="Kovar C."/>
            <person name="Lara F."/>
            <person name="Lee S."/>
            <person name="Mata R."/>
            <person name="Mathew T."/>
            <person name="Moen C."/>
            <person name="Morales K."/>
            <person name="Munidasa M."/>
            <person name="Nazareth L."/>
            <person name="Ngo R."/>
            <person name="Nguyen L."/>
            <person name="Okwuonu G."/>
            <person name="Ongeri F."/>
            <person name="Patil S."/>
            <person name="Petrosino J."/>
            <person name="Pham C."/>
            <person name="Pham P."/>
            <person name="Pu L.-L."/>
            <person name="Puazo M."/>
            <person name="Raj R."/>
            <person name="Reid J."/>
            <person name="Rouhana J."/>
            <person name="Saada N."/>
            <person name="Shang Y."/>
            <person name="Simmons D."/>
            <person name="Thornton R."/>
            <person name="Warren J."/>
            <person name="Weissenberger G."/>
            <person name="Zhang J."/>
            <person name="Zhang L."/>
            <person name="Zhou C."/>
            <person name="Zhu D."/>
            <person name="Muzny D."/>
            <person name="Worley K."/>
            <person name="Gibbs R."/>
        </authorList>
    </citation>
    <scope>NUCLEOTIDE SEQUENCE [LARGE SCALE GENOMIC DNA]</scope>
    <source>
        <strain evidence="2 3">ATCC 33313</strain>
    </source>
</reference>
<name>C5RB58_WEIPA</name>
<protein>
    <recommendedName>
        <fullName evidence="1">Transposase IS110-like N-terminal domain-containing protein</fullName>
    </recommendedName>
</protein>
<keyword evidence="3" id="KW-1185">Reference proteome</keyword>
<dbReference type="eggNOG" id="COG3547">
    <property type="taxonomic scope" value="Bacteria"/>
</dbReference>